<organism evidence="6 7">
    <name type="scientific">Pendulispora rubella</name>
    <dbReference type="NCBI Taxonomy" id="2741070"/>
    <lineage>
        <taxon>Bacteria</taxon>
        <taxon>Pseudomonadati</taxon>
        <taxon>Myxococcota</taxon>
        <taxon>Myxococcia</taxon>
        <taxon>Myxococcales</taxon>
        <taxon>Sorangiineae</taxon>
        <taxon>Pendulisporaceae</taxon>
        <taxon>Pendulispora</taxon>
    </lineage>
</organism>
<evidence type="ECO:0000313" key="6">
    <source>
        <dbReference type="EMBL" id="WXB08620.1"/>
    </source>
</evidence>
<dbReference type="Gene3D" id="2.40.50.230">
    <property type="entry name" value="Gp5 N-terminal domain"/>
    <property type="match status" value="1"/>
</dbReference>
<dbReference type="PANTHER" id="PTHR32305:SF15">
    <property type="entry name" value="PROTEIN RHSA-RELATED"/>
    <property type="match status" value="1"/>
</dbReference>
<dbReference type="EMBL" id="CP089983">
    <property type="protein sequence ID" value="WXB08620.1"/>
    <property type="molecule type" value="Genomic_DNA"/>
</dbReference>
<dbReference type="InterPro" id="IPR037026">
    <property type="entry name" value="Vgr_OB-fold_dom_sf"/>
</dbReference>
<protein>
    <submittedName>
        <fullName evidence="6">Type VI secretion system tip protein VgrG</fullName>
    </submittedName>
</protein>
<dbReference type="Gene3D" id="2.30.110.50">
    <property type="match status" value="1"/>
</dbReference>
<dbReference type="InterPro" id="IPR006533">
    <property type="entry name" value="T6SS_Vgr_RhsGE"/>
</dbReference>
<evidence type="ECO:0000256" key="2">
    <source>
        <dbReference type="ARBA" id="ARBA00005558"/>
    </source>
</evidence>
<dbReference type="Proteomes" id="UP001374803">
    <property type="component" value="Chromosome"/>
</dbReference>
<dbReference type="NCBIfam" id="TIGR01646">
    <property type="entry name" value="vgr_GE"/>
    <property type="match status" value="1"/>
</dbReference>
<dbReference type="InterPro" id="IPR050708">
    <property type="entry name" value="T6SS_VgrG/RHS"/>
</dbReference>
<dbReference type="Gene3D" id="4.10.220.110">
    <property type="match status" value="1"/>
</dbReference>
<comment type="similarity">
    <text evidence="2">Belongs to the VgrG protein family.</text>
</comment>
<dbReference type="InterPro" id="IPR006531">
    <property type="entry name" value="Gp5/Vgr_OB"/>
</dbReference>
<dbReference type="Pfam" id="PF05954">
    <property type="entry name" value="Phage_GPD"/>
    <property type="match status" value="1"/>
</dbReference>
<evidence type="ECO:0000313" key="7">
    <source>
        <dbReference type="Proteomes" id="UP001374803"/>
    </source>
</evidence>
<keyword evidence="7" id="KW-1185">Reference proteome</keyword>
<dbReference type="InterPro" id="IPR017847">
    <property type="entry name" value="T6SS_RhsGE_Vgr_subset"/>
</dbReference>
<evidence type="ECO:0000256" key="3">
    <source>
        <dbReference type="ARBA" id="ARBA00022525"/>
    </source>
</evidence>
<feature type="domain" description="Gp5/Type VI secretion system Vgr protein OB-fold" evidence="4">
    <location>
        <begin position="392"/>
        <end position="459"/>
    </location>
</feature>
<comment type="subcellular location">
    <subcellularLocation>
        <location evidence="1">Secreted</location>
    </subcellularLocation>
</comment>
<dbReference type="RefSeq" id="WP_394838291.1">
    <property type="nucleotide sequence ID" value="NZ_CP089929.1"/>
</dbReference>
<dbReference type="InterPro" id="IPR054030">
    <property type="entry name" value="Gp5_Vgr_C"/>
</dbReference>
<dbReference type="SUPFAM" id="SSF69279">
    <property type="entry name" value="Phage tail proteins"/>
    <property type="match status" value="2"/>
</dbReference>
<dbReference type="Pfam" id="PF22178">
    <property type="entry name" value="Gp5_trimer_C"/>
    <property type="match status" value="1"/>
</dbReference>
<reference evidence="6" key="1">
    <citation type="submission" date="2021-12" db="EMBL/GenBank/DDBJ databases">
        <title>Discovery of the Pendulisporaceae a myxobacterial family with distinct sporulation behavior and unique specialized metabolism.</title>
        <authorList>
            <person name="Garcia R."/>
            <person name="Popoff A."/>
            <person name="Bader C.D."/>
            <person name="Loehr J."/>
            <person name="Walesch S."/>
            <person name="Walt C."/>
            <person name="Boldt J."/>
            <person name="Bunk B."/>
            <person name="Haeckl F.J.F.P.J."/>
            <person name="Gunesch A.P."/>
            <person name="Birkelbach J."/>
            <person name="Nuebel U."/>
            <person name="Pietschmann T."/>
            <person name="Bach T."/>
            <person name="Mueller R."/>
        </authorList>
    </citation>
    <scope>NUCLEOTIDE SEQUENCE</scope>
    <source>
        <strain evidence="6">MSr11367</strain>
    </source>
</reference>
<dbReference type="Gene3D" id="3.55.50.10">
    <property type="entry name" value="Baseplate protein-like domains"/>
    <property type="match status" value="1"/>
</dbReference>
<keyword evidence="3" id="KW-0964">Secreted</keyword>
<accession>A0ABZ2LE27</accession>
<dbReference type="SUPFAM" id="SSF69349">
    <property type="entry name" value="Phage fibre proteins"/>
    <property type="match status" value="1"/>
</dbReference>
<dbReference type="Pfam" id="PF04717">
    <property type="entry name" value="Phage_base_V"/>
    <property type="match status" value="1"/>
</dbReference>
<dbReference type="NCBIfam" id="TIGR03361">
    <property type="entry name" value="VI_Rhs_Vgr"/>
    <property type="match status" value="1"/>
</dbReference>
<dbReference type="SUPFAM" id="SSF69255">
    <property type="entry name" value="gp5 N-terminal domain-like"/>
    <property type="match status" value="1"/>
</dbReference>
<evidence type="ECO:0000259" key="4">
    <source>
        <dbReference type="Pfam" id="PF04717"/>
    </source>
</evidence>
<name>A0ABZ2LE27_9BACT</name>
<gene>
    <name evidence="6" type="primary">vgrG</name>
    <name evidence="6" type="ORF">LVJ94_15410</name>
</gene>
<evidence type="ECO:0000256" key="1">
    <source>
        <dbReference type="ARBA" id="ARBA00004613"/>
    </source>
</evidence>
<feature type="domain" description="Gp5/Type VI secretion system Vgr C-terminal trimerisation" evidence="5">
    <location>
        <begin position="476"/>
        <end position="579"/>
    </location>
</feature>
<dbReference type="PANTHER" id="PTHR32305">
    <property type="match status" value="1"/>
</dbReference>
<evidence type="ECO:0000259" key="5">
    <source>
        <dbReference type="Pfam" id="PF22178"/>
    </source>
</evidence>
<sequence>MSMFESAVDELTYTLRAGELDERDLVVARFKGRERLSELFAWQIDAVVKDEKIHTIEELLGRAGEFRILRHDEPVRIVRGIVAHVTPQGTTSKGRQHQVTVTLVPALAELDYITNSRIFQGQNVQEIIMDLVRPYGIELVWRLERRPQARNYCVQKNETDFEFFSRILAEDGIHFIFSHDEKKSTVVFVDAPRGYAAIDGDANLPYSATGGAVSIDHVASMVRRQVLRPGSVALRDYHFEHPRTDLTVRAEVREPHHHGNRPARETYLYAGDYDKVDPDGNGIAQRRLEEIRSDAAVFSGKSSCVRLQIGRTFSITGHDDDAFNRALLITDMNLGGHRSGIAETGGGGPAFVANFNAVPNDTRLRPPRRPKPPAAPESALVVGGDPGAPFVDQYGRVKVHFFWDRFDEKNAKSSCWLRVMTPAAGGDRGIWFPPRVGDEVVINFFNGDIDRPFVAGALYNGDNDQTYRPEEFSSKSTIRTLTIPGGKGFNELTFEDKAGQEEIFLHAQRDRKTVVLHSHNETVGAVQSTTVGGLQAITVGGMRTKSVGGEERTTVELNRTEVVGQKEHVTIGMGRERIVTKGVDSLKVSLGNREVSISNGNYVTSVSDLTYLDTKNAETECSEDYQTRAARTVLLWETSGDGSLKMNGGAMDATGPKGVTVTNESQNIQLKDKKITLLATDELVLQCGTSSISLKKDGSIAINGTTSIALTCSSSNVTLDKTTGKLEATNATLSAKANCVVSGGFVKIN</sequence>
<proteinExistence type="inferred from homology"/>